<evidence type="ECO:0000313" key="2">
    <source>
        <dbReference type="EMBL" id="VUX19080.1"/>
    </source>
</evidence>
<organism evidence="2 3">
    <name type="scientific">[Ruminococcus] torques</name>
    <dbReference type="NCBI Taxonomy" id="33039"/>
    <lineage>
        <taxon>Bacteria</taxon>
        <taxon>Bacillati</taxon>
        <taxon>Bacillota</taxon>
        <taxon>Clostridia</taxon>
        <taxon>Lachnospirales</taxon>
        <taxon>Lachnospiraceae</taxon>
        <taxon>Mediterraneibacter</taxon>
    </lineage>
</organism>
<dbReference type="Proteomes" id="UP000363661">
    <property type="component" value="Unassembled WGS sequence"/>
</dbReference>
<reference evidence="2 3" key="1">
    <citation type="submission" date="2019-07" db="EMBL/GenBank/DDBJ databases">
        <authorList>
            <person name="Hibberd C M."/>
            <person name="Gehrig L. J."/>
            <person name="Chang H.-W."/>
            <person name="Venkatesh S."/>
        </authorList>
    </citation>
    <scope>NUCLEOTIDE SEQUENCE [LARGE SCALE GENOMIC DNA]</scope>
    <source>
        <strain evidence="2">Ruminococcus_torques_SSTS_Bg7063</strain>
    </source>
</reference>
<dbReference type="EMBL" id="CABHNA010000086">
    <property type="protein sequence ID" value="VUX19080.1"/>
    <property type="molecule type" value="Genomic_DNA"/>
</dbReference>
<sequence length="238" mass="27344">MSNDSKEKQDKDNLTAKKKKFRYTLFSTILVLILFAALVGAWFYYQSDMGTLLAIKEPSDISILGPDGTEMSSIDLNYTEDEKTGDQVTVKRVFCVQTSADKHRLEIAHTTNLKGLTFNIYKVSDNGTETVTDEGHTYKYDKTAIAGSYLNLNPDKTRPDYKYADDTYHDKNYERNDQVQIHAEPVYWLASQSLDTNKTNSIKNGTMYRTYYVCEVSWTETETEKETDIFYILAKIVE</sequence>
<keyword evidence="1" id="KW-0812">Transmembrane</keyword>
<feature type="transmembrane region" description="Helical" evidence="1">
    <location>
        <begin position="21"/>
        <end position="45"/>
    </location>
</feature>
<accession>A0A564UHW4</accession>
<dbReference type="AlphaFoldDB" id="A0A564UHW4"/>
<name>A0A564UHW4_9FIRM</name>
<protein>
    <submittedName>
        <fullName evidence="2">Uncharacterized protein</fullName>
    </submittedName>
</protein>
<keyword evidence="3" id="KW-1185">Reference proteome</keyword>
<evidence type="ECO:0000313" key="3">
    <source>
        <dbReference type="Proteomes" id="UP000363661"/>
    </source>
</evidence>
<dbReference type="RefSeq" id="WP_144367711.1">
    <property type="nucleotide sequence ID" value="NZ_CABHNA010000086.1"/>
</dbReference>
<gene>
    <name evidence="2" type="ORF">RTSSTS7063_02492</name>
</gene>
<proteinExistence type="predicted"/>
<keyword evidence="1" id="KW-1133">Transmembrane helix</keyword>
<evidence type="ECO:0000256" key="1">
    <source>
        <dbReference type="SAM" id="Phobius"/>
    </source>
</evidence>
<keyword evidence="1" id="KW-0472">Membrane</keyword>